<keyword evidence="10" id="KW-1185">Reference proteome</keyword>
<dbReference type="InterPro" id="IPR013325">
    <property type="entry name" value="RNA_pol_sigma_r2"/>
</dbReference>
<dbReference type="NCBIfam" id="TIGR02937">
    <property type="entry name" value="sigma70-ECF"/>
    <property type="match status" value="1"/>
</dbReference>
<dbReference type="SUPFAM" id="SSF88659">
    <property type="entry name" value="Sigma3 and sigma4 domains of RNA polymerase sigma factors"/>
    <property type="match status" value="1"/>
</dbReference>
<dbReference type="PROSITE" id="PS01063">
    <property type="entry name" value="SIGMA70_ECF"/>
    <property type="match status" value="1"/>
</dbReference>
<dbReference type="AlphaFoldDB" id="A0A5C8PNA9"/>
<keyword evidence="3 6" id="KW-0731">Sigma factor</keyword>
<dbReference type="GO" id="GO:0003677">
    <property type="term" value="F:DNA binding"/>
    <property type="evidence" value="ECO:0007669"/>
    <property type="project" value="UniProtKB-KW"/>
</dbReference>
<evidence type="ECO:0000313" key="10">
    <source>
        <dbReference type="Proteomes" id="UP000321638"/>
    </source>
</evidence>
<accession>A0A5C8PNA9</accession>
<dbReference type="CDD" id="cd06171">
    <property type="entry name" value="Sigma70_r4"/>
    <property type="match status" value="1"/>
</dbReference>
<dbReference type="InterPro" id="IPR007627">
    <property type="entry name" value="RNA_pol_sigma70_r2"/>
</dbReference>
<dbReference type="InterPro" id="IPR013324">
    <property type="entry name" value="RNA_pol_sigma_r3/r4-like"/>
</dbReference>
<dbReference type="PANTHER" id="PTHR43133:SF62">
    <property type="entry name" value="RNA POLYMERASE SIGMA FACTOR SIGZ"/>
    <property type="match status" value="1"/>
</dbReference>
<evidence type="ECO:0000259" key="8">
    <source>
        <dbReference type="Pfam" id="PF08281"/>
    </source>
</evidence>
<dbReference type="InterPro" id="IPR013249">
    <property type="entry name" value="RNA_pol_sigma70_r4_t2"/>
</dbReference>
<protein>
    <recommendedName>
        <fullName evidence="6">RNA polymerase sigma factor</fullName>
    </recommendedName>
</protein>
<feature type="domain" description="RNA polymerase sigma-70 region 2" evidence="7">
    <location>
        <begin position="26"/>
        <end position="94"/>
    </location>
</feature>
<organism evidence="9 10">
    <name type="scientific">Vineibacter terrae</name>
    <dbReference type="NCBI Taxonomy" id="2586908"/>
    <lineage>
        <taxon>Bacteria</taxon>
        <taxon>Pseudomonadati</taxon>
        <taxon>Pseudomonadota</taxon>
        <taxon>Alphaproteobacteria</taxon>
        <taxon>Hyphomicrobiales</taxon>
        <taxon>Vineibacter</taxon>
    </lineage>
</organism>
<keyword evidence="2 6" id="KW-0805">Transcription regulation</keyword>
<dbReference type="InterPro" id="IPR036388">
    <property type="entry name" value="WH-like_DNA-bd_sf"/>
</dbReference>
<dbReference type="Gene3D" id="1.10.1740.10">
    <property type="match status" value="1"/>
</dbReference>
<dbReference type="Pfam" id="PF04542">
    <property type="entry name" value="Sigma70_r2"/>
    <property type="match status" value="1"/>
</dbReference>
<dbReference type="InterPro" id="IPR000838">
    <property type="entry name" value="RNA_pol_sigma70_ECF_CS"/>
</dbReference>
<reference evidence="9 10" key="1">
    <citation type="submission" date="2019-06" db="EMBL/GenBank/DDBJ databases">
        <title>New taxonomy in bacterial strain CC-CFT640, isolated from vineyard.</title>
        <authorList>
            <person name="Lin S.-Y."/>
            <person name="Tsai C.-F."/>
            <person name="Young C.-C."/>
        </authorList>
    </citation>
    <scope>NUCLEOTIDE SEQUENCE [LARGE SCALE GENOMIC DNA]</scope>
    <source>
        <strain evidence="9 10">CC-CFT640</strain>
    </source>
</reference>
<evidence type="ECO:0000256" key="2">
    <source>
        <dbReference type="ARBA" id="ARBA00023015"/>
    </source>
</evidence>
<dbReference type="Gene3D" id="1.10.10.10">
    <property type="entry name" value="Winged helix-like DNA-binding domain superfamily/Winged helix DNA-binding domain"/>
    <property type="match status" value="1"/>
</dbReference>
<dbReference type="Pfam" id="PF08281">
    <property type="entry name" value="Sigma70_r4_2"/>
    <property type="match status" value="1"/>
</dbReference>
<keyword evidence="5 6" id="KW-0804">Transcription</keyword>
<dbReference type="OrthoDB" id="9784272at2"/>
<evidence type="ECO:0000256" key="1">
    <source>
        <dbReference type="ARBA" id="ARBA00010641"/>
    </source>
</evidence>
<gene>
    <name evidence="9" type="ORF">FHP25_15340</name>
</gene>
<dbReference type="Proteomes" id="UP000321638">
    <property type="component" value="Unassembled WGS sequence"/>
</dbReference>
<dbReference type="PANTHER" id="PTHR43133">
    <property type="entry name" value="RNA POLYMERASE ECF-TYPE SIGMA FACTO"/>
    <property type="match status" value="1"/>
</dbReference>
<evidence type="ECO:0000256" key="3">
    <source>
        <dbReference type="ARBA" id="ARBA00023082"/>
    </source>
</evidence>
<feature type="domain" description="RNA polymerase sigma factor 70 region 4 type 2" evidence="8">
    <location>
        <begin position="124"/>
        <end position="173"/>
    </location>
</feature>
<keyword evidence="4 6" id="KW-0238">DNA-binding</keyword>
<comment type="caution">
    <text evidence="9">The sequence shown here is derived from an EMBL/GenBank/DDBJ whole genome shotgun (WGS) entry which is preliminary data.</text>
</comment>
<proteinExistence type="inferred from homology"/>
<dbReference type="InterPro" id="IPR039425">
    <property type="entry name" value="RNA_pol_sigma-70-like"/>
</dbReference>
<dbReference type="GO" id="GO:0006352">
    <property type="term" value="P:DNA-templated transcription initiation"/>
    <property type="evidence" value="ECO:0007669"/>
    <property type="project" value="InterPro"/>
</dbReference>
<dbReference type="InterPro" id="IPR014284">
    <property type="entry name" value="RNA_pol_sigma-70_dom"/>
</dbReference>
<dbReference type="SUPFAM" id="SSF88946">
    <property type="entry name" value="Sigma2 domain of RNA polymerase sigma factors"/>
    <property type="match status" value="1"/>
</dbReference>
<evidence type="ECO:0000259" key="7">
    <source>
        <dbReference type="Pfam" id="PF04542"/>
    </source>
</evidence>
<evidence type="ECO:0000313" key="9">
    <source>
        <dbReference type="EMBL" id="TXL74897.1"/>
    </source>
</evidence>
<sequence>MQAGDLDIEEALRRCAGGDDAALRAIYEREAPRMIGVAQRIVRRRALAEEVVQDSFVQIWRRAASFDAARGAGRTWIYAIVRHRAISILRNESRLELDADGDAAAAAAEENADDVVTKLSDSSSLRRCLEHLEERARKLIVLTYVHGLSHAELAAREGVPLGTVKSWIRRGALALRECLG</sequence>
<comment type="similarity">
    <text evidence="1 6">Belongs to the sigma-70 factor family. ECF subfamily.</text>
</comment>
<evidence type="ECO:0000256" key="4">
    <source>
        <dbReference type="ARBA" id="ARBA00023125"/>
    </source>
</evidence>
<evidence type="ECO:0000256" key="5">
    <source>
        <dbReference type="ARBA" id="ARBA00023163"/>
    </source>
</evidence>
<evidence type="ECO:0000256" key="6">
    <source>
        <dbReference type="RuleBase" id="RU000716"/>
    </source>
</evidence>
<name>A0A5C8PNA9_9HYPH</name>
<dbReference type="GO" id="GO:0016987">
    <property type="term" value="F:sigma factor activity"/>
    <property type="evidence" value="ECO:0007669"/>
    <property type="project" value="UniProtKB-KW"/>
</dbReference>
<dbReference type="EMBL" id="VDUZ01000016">
    <property type="protein sequence ID" value="TXL74897.1"/>
    <property type="molecule type" value="Genomic_DNA"/>
</dbReference>